<evidence type="ECO:0000313" key="2">
    <source>
        <dbReference type="Proteomes" id="UP000031623"/>
    </source>
</evidence>
<keyword evidence="2" id="KW-1185">Reference proteome</keyword>
<name>A0A090ANZ7_9GAMM</name>
<gene>
    <name evidence="1" type="ORF">THII_3635</name>
</gene>
<dbReference type="STRING" id="40754.THII_3635"/>
<dbReference type="KEGG" id="tig:THII_3635"/>
<sequence length="66" mass="7730">MITDTEIKLKGLEALISALGEVQAERFISLIIREPFDYTVWQRKLWSDKTVEEISGLAMLYRQQTR</sequence>
<accession>A0A090ANZ7</accession>
<evidence type="ECO:0000313" key="1">
    <source>
        <dbReference type="EMBL" id="BAP57932.1"/>
    </source>
</evidence>
<dbReference type="Proteomes" id="UP000031623">
    <property type="component" value="Chromosome"/>
</dbReference>
<dbReference type="OrthoDB" id="361711at2"/>
<dbReference type="EMBL" id="AP014633">
    <property type="protein sequence ID" value="BAP57932.1"/>
    <property type="molecule type" value="Genomic_DNA"/>
</dbReference>
<dbReference type="HOGENOM" id="CLU_193886_0_0_6"/>
<organism evidence="1 2">
    <name type="scientific">Thioploca ingrica</name>
    <dbReference type="NCBI Taxonomy" id="40754"/>
    <lineage>
        <taxon>Bacteria</taxon>
        <taxon>Pseudomonadati</taxon>
        <taxon>Pseudomonadota</taxon>
        <taxon>Gammaproteobacteria</taxon>
        <taxon>Thiotrichales</taxon>
        <taxon>Thiotrichaceae</taxon>
        <taxon>Thioploca</taxon>
    </lineage>
</organism>
<proteinExistence type="predicted"/>
<dbReference type="AlphaFoldDB" id="A0A090ANZ7"/>
<protein>
    <submittedName>
        <fullName evidence="1">Uncharacterized protein</fullName>
    </submittedName>
</protein>
<reference evidence="1 2" key="1">
    <citation type="journal article" date="2014" name="ISME J.">
        <title>Ecophysiology of Thioploca ingrica as revealed by the complete genome sequence supplemented with proteomic evidence.</title>
        <authorList>
            <person name="Kojima H."/>
            <person name="Ogura Y."/>
            <person name="Yamamoto N."/>
            <person name="Togashi T."/>
            <person name="Mori H."/>
            <person name="Watanabe T."/>
            <person name="Nemoto F."/>
            <person name="Kurokawa K."/>
            <person name="Hayashi T."/>
            <person name="Fukui M."/>
        </authorList>
    </citation>
    <scope>NUCLEOTIDE SEQUENCE [LARGE SCALE GENOMIC DNA]</scope>
</reference>